<dbReference type="InterPro" id="IPR002401">
    <property type="entry name" value="Cyt_P450_E_grp-I"/>
</dbReference>
<evidence type="ECO:0000256" key="3">
    <source>
        <dbReference type="ARBA" id="ARBA00022617"/>
    </source>
</evidence>
<dbReference type="InterPro" id="IPR050121">
    <property type="entry name" value="Cytochrome_P450_monoxygenase"/>
</dbReference>
<accession>A0AAN6EW67</accession>
<evidence type="ECO:0000256" key="5">
    <source>
        <dbReference type="ARBA" id="ARBA00023002"/>
    </source>
</evidence>
<evidence type="ECO:0000256" key="2">
    <source>
        <dbReference type="ARBA" id="ARBA00010617"/>
    </source>
</evidence>
<dbReference type="PANTHER" id="PTHR24305:SF157">
    <property type="entry name" value="N-ACETYLTRYPTOPHAN 6-HYDROXYLASE IVOC-RELATED"/>
    <property type="match status" value="1"/>
</dbReference>
<dbReference type="Proteomes" id="UP001161757">
    <property type="component" value="Unassembled WGS sequence"/>
</dbReference>
<dbReference type="PRINTS" id="PR00463">
    <property type="entry name" value="EP450I"/>
</dbReference>
<dbReference type="Gene3D" id="1.10.630.10">
    <property type="entry name" value="Cytochrome P450"/>
    <property type="match status" value="1"/>
</dbReference>
<dbReference type="AlphaFoldDB" id="A0AAN6EW67"/>
<evidence type="ECO:0000256" key="8">
    <source>
        <dbReference type="PIRSR" id="PIRSR602401-1"/>
    </source>
</evidence>
<dbReference type="Pfam" id="PF00067">
    <property type="entry name" value="p450"/>
    <property type="match status" value="1"/>
</dbReference>
<keyword evidence="5" id="KW-0560">Oxidoreductase</keyword>
<dbReference type="GO" id="GO:0004497">
    <property type="term" value="F:monooxygenase activity"/>
    <property type="evidence" value="ECO:0007669"/>
    <property type="project" value="UniProtKB-KW"/>
</dbReference>
<keyword evidence="3 8" id="KW-0349">Heme</keyword>
<reference evidence="9" key="1">
    <citation type="submission" date="2023-01" db="EMBL/GenBank/DDBJ databases">
        <title>Exophiala dermititidis isolated from Cystic Fibrosis Patient.</title>
        <authorList>
            <person name="Kurbessoian T."/>
            <person name="Crocker A."/>
            <person name="Murante D."/>
            <person name="Hogan D.A."/>
            <person name="Stajich J.E."/>
        </authorList>
    </citation>
    <scope>NUCLEOTIDE SEQUENCE</scope>
    <source>
        <strain evidence="9">Ex8</strain>
    </source>
</reference>
<dbReference type="SUPFAM" id="SSF48264">
    <property type="entry name" value="Cytochrome P450"/>
    <property type="match status" value="1"/>
</dbReference>
<evidence type="ECO:0000256" key="7">
    <source>
        <dbReference type="ARBA" id="ARBA00023033"/>
    </source>
</evidence>
<evidence type="ECO:0000256" key="6">
    <source>
        <dbReference type="ARBA" id="ARBA00023004"/>
    </source>
</evidence>
<evidence type="ECO:0008006" key="11">
    <source>
        <dbReference type="Google" id="ProtNLM"/>
    </source>
</evidence>
<dbReference type="EMBL" id="JAJGCB010000005">
    <property type="protein sequence ID" value="KAJ8992378.1"/>
    <property type="molecule type" value="Genomic_DNA"/>
</dbReference>
<sequence>MKRIPLSFMKQMDLQAASLLIWQRMVRARVTDIIADNKVGKKSDGTIFQTLLDSDLPPHEKTVDRLQDEGQVLIGAGSETTAKALSIITFFLLEDKRKLERLRAELKAIPSKGDGRFSLTDLEQLPYLTAAINEGIRLMHGVTTRLPRVSPTEPLRYKDWIIPPGTPVSESNYFVHMDKTIFPNPAEYDPGRWLRAAEAGIRLDRYLVSFTKGSRMCVGINLAYAELYLTVAMIMSRFEMENYETSYETDIRIDRDFFVGVPSPESKGVRAKIVAQV</sequence>
<gene>
    <name evidence="9" type="ORF">HRR80_003482</name>
</gene>
<keyword evidence="7" id="KW-0503">Monooxygenase</keyword>
<keyword evidence="6 8" id="KW-0408">Iron</keyword>
<dbReference type="InterPro" id="IPR036396">
    <property type="entry name" value="Cyt_P450_sf"/>
</dbReference>
<dbReference type="CDD" id="cd11062">
    <property type="entry name" value="CYP58-like"/>
    <property type="match status" value="1"/>
</dbReference>
<comment type="cofactor">
    <cofactor evidence="1 8">
        <name>heme</name>
        <dbReference type="ChEBI" id="CHEBI:30413"/>
    </cofactor>
</comment>
<name>A0AAN6EW67_EXODE</name>
<dbReference type="GO" id="GO:0016705">
    <property type="term" value="F:oxidoreductase activity, acting on paired donors, with incorporation or reduction of molecular oxygen"/>
    <property type="evidence" value="ECO:0007669"/>
    <property type="project" value="InterPro"/>
</dbReference>
<comment type="similarity">
    <text evidence="2">Belongs to the cytochrome P450 family.</text>
</comment>
<proteinExistence type="inferred from homology"/>
<evidence type="ECO:0000313" key="10">
    <source>
        <dbReference type="Proteomes" id="UP001161757"/>
    </source>
</evidence>
<evidence type="ECO:0000256" key="1">
    <source>
        <dbReference type="ARBA" id="ARBA00001971"/>
    </source>
</evidence>
<keyword evidence="4 8" id="KW-0479">Metal-binding</keyword>
<evidence type="ECO:0000256" key="4">
    <source>
        <dbReference type="ARBA" id="ARBA00022723"/>
    </source>
</evidence>
<protein>
    <recommendedName>
        <fullName evidence="11">Cytochrome P450</fullName>
    </recommendedName>
</protein>
<dbReference type="PRINTS" id="PR00385">
    <property type="entry name" value="P450"/>
</dbReference>
<comment type="caution">
    <text evidence="9">The sequence shown here is derived from an EMBL/GenBank/DDBJ whole genome shotgun (WGS) entry which is preliminary data.</text>
</comment>
<organism evidence="9 10">
    <name type="scientific">Exophiala dermatitidis</name>
    <name type="common">Black yeast-like fungus</name>
    <name type="synonym">Wangiella dermatitidis</name>
    <dbReference type="NCBI Taxonomy" id="5970"/>
    <lineage>
        <taxon>Eukaryota</taxon>
        <taxon>Fungi</taxon>
        <taxon>Dikarya</taxon>
        <taxon>Ascomycota</taxon>
        <taxon>Pezizomycotina</taxon>
        <taxon>Eurotiomycetes</taxon>
        <taxon>Chaetothyriomycetidae</taxon>
        <taxon>Chaetothyriales</taxon>
        <taxon>Herpotrichiellaceae</taxon>
        <taxon>Exophiala</taxon>
    </lineage>
</organism>
<feature type="binding site" description="axial binding residue" evidence="8">
    <location>
        <position position="217"/>
    </location>
    <ligand>
        <name>heme</name>
        <dbReference type="ChEBI" id="CHEBI:30413"/>
    </ligand>
    <ligandPart>
        <name>Fe</name>
        <dbReference type="ChEBI" id="CHEBI:18248"/>
    </ligandPart>
</feature>
<dbReference type="GO" id="GO:0005506">
    <property type="term" value="F:iron ion binding"/>
    <property type="evidence" value="ECO:0007669"/>
    <property type="project" value="InterPro"/>
</dbReference>
<evidence type="ECO:0000313" key="9">
    <source>
        <dbReference type="EMBL" id="KAJ8992378.1"/>
    </source>
</evidence>
<dbReference type="GO" id="GO:0020037">
    <property type="term" value="F:heme binding"/>
    <property type="evidence" value="ECO:0007669"/>
    <property type="project" value="InterPro"/>
</dbReference>
<dbReference type="PANTHER" id="PTHR24305">
    <property type="entry name" value="CYTOCHROME P450"/>
    <property type="match status" value="1"/>
</dbReference>
<dbReference type="InterPro" id="IPR001128">
    <property type="entry name" value="Cyt_P450"/>
</dbReference>